<reference evidence="3 4" key="1">
    <citation type="journal article" date="2021" name="Commun. Biol.">
        <title>The genome of Shorea leprosula (Dipterocarpaceae) highlights the ecological relevance of drought in aseasonal tropical rainforests.</title>
        <authorList>
            <person name="Ng K.K.S."/>
            <person name="Kobayashi M.J."/>
            <person name="Fawcett J.A."/>
            <person name="Hatakeyama M."/>
            <person name="Paape T."/>
            <person name="Ng C.H."/>
            <person name="Ang C.C."/>
            <person name="Tnah L.H."/>
            <person name="Lee C.T."/>
            <person name="Nishiyama T."/>
            <person name="Sese J."/>
            <person name="O'Brien M.J."/>
            <person name="Copetti D."/>
            <person name="Mohd Noor M.I."/>
            <person name="Ong R.C."/>
            <person name="Putra M."/>
            <person name="Sireger I.Z."/>
            <person name="Indrioko S."/>
            <person name="Kosugi Y."/>
            <person name="Izuno A."/>
            <person name="Isagi Y."/>
            <person name="Lee S.L."/>
            <person name="Shimizu K.K."/>
        </authorList>
    </citation>
    <scope>NUCLEOTIDE SEQUENCE [LARGE SCALE GENOMIC DNA]</scope>
    <source>
        <strain evidence="3">214</strain>
    </source>
</reference>
<sequence length="331" mass="36784">MKLSVQIAAYGIKVTFVNTQFIHAQVQAAQPEEQNHITLVSILDGLESEYDRKNEAKLGQQDQEQLAFGFHSTMLIEDGILDTDGKRKLGSTDMPAWKHNELGWSFPGKPQLQKFFFRRGCEDIGILKNSGWLLCNTFYELDPPGCNLIPSILSNGPLLPSTHVTPLAGRLNPEDSTWLDWLDKQVAGSVVYDAFGSTAKLSQLQLEELAIGLELTGNHFLWAARSDFVNGMNSKFMHYVQIFDSFERSVSLSRNNLLACCSNVACTTTQLDDTKKTATLTNLTFLSWQKSFLVMEVAKVDQGPVILVIMSRGGFDNAVAKNDSNKIVTVL</sequence>
<protein>
    <submittedName>
        <fullName evidence="3">Uncharacterized protein</fullName>
    </submittedName>
</protein>
<keyword evidence="2" id="KW-0328">Glycosyltransferase</keyword>
<dbReference type="AlphaFoldDB" id="A0AAV5LE54"/>
<dbReference type="GO" id="GO:0080043">
    <property type="term" value="F:quercetin 3-O-glucosyltransferase activity"/>
    <property type="evidence" value="ECO:0007669"/>
    <property type="project" value="TreeGrafter"/>
</dbReference>
<dbReference type="PANTHER" id="PTHR11926:SF1412">
    <property type="entry name" value="UDP-GLYCOSYLTRANSFERASE 83A1-LIKE"/>
    <property type="match status" value="1"/>
</dbReference>
<evidence type="ECO:0000313" key="3">
    <source>
        <dbReference type="EMBL" id="GKV35543.1"/>
    </source>
</evidence>
<dbReference type="EMBL" id="BPVZ01000111">
    <property type="protein sequence ID" value="GKV35543.1"/>
    <property type="molecule type" value="Genomic_DNA"/>
</dbReference>
<name>A0AAV5LE54_9ROSI</name>
<organism evidence="3 4">
    <name type="scientific">Rubroshorea leprosula</name>
    <dbReference type="NCBI Taxonomy" id="152421"/>
    <lineage>
        <taxon>Eukaryota</taxon>
        <taxon>Viridiplantae</taxon>
        <taxon>Streptophyta</taxon>
        <taxon>Embryophyta</taxon>
        <taxon>Tracheophyta</taxon>
        <taxon>Spermatophyta</taxon>
        <taxon>Magnoliopsida</taxon>
        <taxon>eudicotyledons</taxon>
        <taxon>Gunneridae</taxon>
        <taxon>Pentapetalae</taxon>
        <taxon>rosids</taxon>
        <taxon>malvids</taxon>
        <taxon>Malvales</taxon>
        <taxon>Dipterocarpaceae</taxon>
        <taxon>Rubroshorea</taxon>
    </lineage>
</organism>
<keyword evidence="2" id="KW-0808">Transferase</keyword>
<dbReference type="PANTHER" id="PTHR11926">
    <property type="entry name" value="GLUCOSYL/GLUCURONOSYL TRANSFERASES"/>
    <property type="match status" value="1"/>
</dbReference>
<comment type="caution">
    <text evidence="3">The sequence shown here is derived from an EMBL/GenBank/DDBJ whole genome shotgun (WGS) entry which is preliminary data.</text>
</comment>
<gene>
    <name evidence="3" type="ORF">SLEP1_g43798</name>
</gene>
<evidence type="ECO:0000256" key="1">
    <source>
        <dbReference type="ARBA" id="ARBA00009995"/>
    </source>
</evidence>
<evidence type="ECO:0000256" key="2">
    <source>
        <dbReference type="ARBA" id="ARBA00022676"/>
    </source>
</evidence>
<keyword evidence="4" id="KW-1185">Reference proteome</keyword>
<dbReference type="GO" id="GO:0080044">
    <property type="term" value="F:quercetin 7-O-glucosyltransferase activity"/>
    <property type="evidence" value="ECO:0007669"/>
    <property type="project" value="TreeGrafter"/>
</dbReference>
<dbReference type="Gene3D" id="3.40.50.2000">
    <property type="entry name" value="Glycogen Phosphorylase B"/>
    <property type="match status" value="3"/>
</dbReference>
<comment type="similarity">
    <text evidence="1">Belongs to the UDP-glycosyltransferase family.</text>
</comment>
<evidence type="ECO:0000313" key="4">
    <source>
        <dbReference type="Proteomes" id="UP001054252"/>
    </source>
</evidence>
<accession>A0AAV5LE54</accession>
<dbReference type="Proteomes" id="UP001054252">
    <property type="component" value="Unassembled WGS sequence"/>
</dbReference>
<dbReference type="SUPFAM" id="SSF53756">
    <property type="entry name" value="UDP-Glycosyltransferase/glycogen phosphorylase"/>
    <property type="match status" value="1"/>
</dbReference>
<proteinExistence type="inferred from homology"/>